<dbReference type="PANTHER" id="PTHR42254">
    <property type="entry name" value="METALLOPHOS DOMAIN-CONTAINING PROTEIN"/>
    <property type="match status" value="1"/>
</dbReference>
<dbReference type="InterPro" id="IPR029052">
    <property type="entry name" value="Metallo-depent_PP-like"/>
</dbReference>
<proteinExistence type="predicted"/>
<dbReference type="STRING" id="2903.R1DDH7"/>
<dbReference type="GeneID" id="17255059"/>
<feature type="region of interest" description="Disordered" evidence="1">
    <location>
        <begin position="207"/>
        <end position="234"/>
    </location>
</feature>
<organism evidence="2 3">
    <name type="scientific">Emiliania huxleyi (strain CCMP1516)</name>
    <dbReference type="NCBI Taxonomy" id="280463"/>
    <lineage>
        <taxon>Eukaryota</taxon>
        <taxon>Haptista</taxon>
        <taxon>Haptophyta</taxon>
        <taxon>Prymnesiophyceae</taxon>
        <taxon>Isochrysidales</taxon>
        <taxon>Noelaerhabdaceae</taxon>
        <taxon>Emiliania</taxon>
    </lineage>
</organism>
<feature type="compositionally biased region" description="Basic and acidic residues" evidence="1">
    <location>
        <begin position="207"/>
        <end position="224"/>
    </location>
</feature>
<keyword evidence="3" id="KW-1185">Reference proteome</keyword>
<evidence type="ECO:0000313" key="3">
    <source>
        <dbReference type="Proteomes" id="UP000013827"/>
    </source>
</evidence>
<dbReference type="SUPFAM" id="SSF56300">
    <property type="entry name" value="Metallo-dependent phosphatases"/>
    <property type="match status" value="1"/>
</dbReference>
<evidence type="ECO:0000256" key="1">
    <source>
        <dbReference type="SAM" id="MobiDB-lite"/>
    </source>
</evidence>
<dbReference type="Gene3D" id="3.60.21.10">
    <property type="match status" value="1"/>
</dbReference>
<sequence>MGSPPEPHDKISYVTDIEGNWEFFVRFIDLSEALSLIALPAHGSPAAQVDLQDGWQLVVGGDCCDKGGAVGGSIRVVSTLVELKRRYPTRVTLILGNRDVNKMRMTSELSEGQLAHERLSTIPGPYWVPESKRVAPCAFLRATAAQQLGRAGLAASLSVAELASGYNTLPNRLRWMLKETMGADGEFERRRAEIALLRGSDAEHALAVRKAAESSESEARDGRRPRPSSRAEAALGVTDAEVCESFVSSVAPGGFMRGLLDAGQLACIIGSTLFLHGGVQSRGGCALGRVPGREGEVQSPREWADALNAWYAEQRADWHARPGWEDESSGPSFAADKTAQGWASLRGGHALMDYARVPP</sequence>
<dbReference type="PANTHER" id="PTHR42254:SF1">
    <property type="entry name" value="CALCINEURIN-LIKE PHOSPHOESTERASE DOMAIN-CONTAINING PROTEIN"/>
    <property type="match status" value="1"/>
</dbReference>
<reference evidence="2" key="2">
    <citation type="submission" date="2024-10" db="UniProtKB">
        <authorList>
            <consortium name="EnsemblProtists"/>
        </authorList>
    </citation>
    <scope>IDENTIFICATION</scope>
</reference>
<accession>A0A0D3ICC1</accession>
<reference evidence="3" key="1">
    <citation type="journal article" date="2013" name="Nature">
        <title>Pan genome of the phytoplankton Emiliania underpins its global distribution.</title>
        <authorList>
            <person name="Read B.A."/>
            <person name="Kegel J."/>
            <person name="Klute M.J."/>
            <person name="Kuo A."/>
            <person name="Lefebvre S.C."/>
            <person name="Maumus F."/>
            <person name="Mayer C."/>
            <person name="Miller J."/>
            <person name="Monier A."/>
            <person name="Salamov A."/>
            <person name="Young J."/>
            <person name="Aguilar M."/>
            <person name="Claverie J.M."/>
            <person name="Frickenhaus S."/>
            <person name="Gonzalez K."/>
            <person name="Herman E.K."/>
            <person name="Lin Y.C."/>
            <person name="Napier J."/>
            <person name="Ogata H."/>
            <person name="Sarno A.F."/>
            <person name="Shmutz J."/>
            <person name="Schroeder D."/>
            <person name="de Vargas C."/>
            <person name="Verret F."/>
            <person name="von Dassow P."/>
            <person name="Valentin K."/>
            <person name="Van de Peer Y."/>
            <person name="Wheeler G."/>
            <person name="Dacks J.B."/>
            <person name="Delwiche C.F."/>
            <person name="Dyhrman S.T."/>
            <person name="Glockner G."/>
            <person name="John U."/>
            <person name="Richards T."/>
            <person name="Worden A.Z."/>
            <person name="Zhang X."/>
            <person name="Grigoriev I.V."/>
            <person name="Allen A.E."/>
            <person name="Bidle K."/>
            <person name="Borodovsky M."/>
            <person name="Bowler C."/>
            <person name="Brownlee C."/>
            <person name="Cock J.M."/>
            <person name="Elias M."/>
            <person name="Gladyshev V.N."/>
            <person name="Groth M."/>
            <person name="Guda C."/>
            <person name="Hadaegh A."/>
            <person name="Iglesias-Rodriguez M.D."/>
            <person name="Jenkins J."/>
            <person name="Jones B.M."/>
            <person name="Lawson T."/>
            <person name="Leese F."/>
            <person name="Lindquist E."/>
            <person name="Lobanov A."/>
            <person name="Lomsadze A."/>
            <person name="Malik S.B."/>
            <person name="Marsh M.E."/>
            <person name="Mackinder L."/>
            <person name="Mock T."/>
            <person name="Mueller-Roeber B."/>
            <person name="Pagarete A."/>
            <person name="Parker M."/>
            <person name="Probert I."/>
            <person name="Quesneville H."/>
            <person name="Raines C."/>
            <person name="Rensing S.A."/>
            <person name="Riano-Pachon D.M."/>
            <person name="Richier S."/>
            <person name="Rokitta S."/>
            <person name="Shiraiwa Y."/>
            <person name="Soanes D.M."/>
            <person name="van der Giezen M."/>
            <person name="Wahlund T.M."/>
            <person name="Williams B."/>
            <person name="Wilson W."/>
            <person name="Wolfe G."/>
            <person name="Wurch L.L."/>
        </authorList>
    </citation>
    <scope>NUCLEOTIDE SEQUENCE</scope>
</reference>
<dbReference type="AlphaFoldDB" id="A0A0D3ICC1"/>
<dbReference type="RefSeq" id="XP_005761335.1">
    <property type="nucleotide sequence ID" value="XM_005761278.1"/>
</dbReference>
<dbReference type="EnsemblProtists" id="EOD08906">
    <property type="protein sequence ID" value="EOD08906"/>
    <property type="gene ID" value="EMIHUDRAFT_459936"/>
</dbReference>
<protein>
    <recommendedName>
        <fullName evidence="4">Calcineurin-like phosphoesterase domain-containing protein</fullName>
    </recommendedName>
</protein>
<name>A0A0D3ICC1_EMIH1</name>
<dbReference type="KEGG" id="ehx:EMIHUDRAFT_459936"/>
<dbReference type="eggNOG" id="ENOG502RPJG">
    <property type="taxonomic scope" value="Eukaryota"/>
</dbReference>
<dbReference type="HOGENOM" id="CLU_786260_0_0_1"/>
<evidence type="ECO:0000313" key="2">
    <source>
        <dbReference type="EnsemblProtists" id="EOD08906"/>
    </source>
</evidence>
<dbReference type="PaxDb" id="2903-EOD08906"/>
<evidence type="ECO:0008006" key="4">
    <source>
        <dbReference type="Google" id="ProtNLM"/>
    </source>
</evidence>
<dbReference type="Proteomes" id="UP000013827">
    <property type="component" value="Unassembled WGS sequence"/>
</dbReference>